<keyword evidence="8" id="KW-0671">Queuosine biosynthesis</keyword>
<keyword evidence="6 8" id="KW-0456">Lyase</keyword>
<evidence type="ECO:0000256" key="4">
    <source>
        <dbReference type="ARBA" id="ARBA00022723"/>
    </source>
</evidence>
<comment type="similarity">
    <text evidence="2 8">Belongs to the PTPS family. QueD subfamily.</text>
</comment>
<protein>
    <recommendedName>
        <fullName evidence="3 8">6-carboxy-5,6,7,8-tetrahydropterin synthase</fullName>
        <ecNumber evidence="8">4.-.-.-</ecNumber>
    </recommendedName>
</protein>
<dbReference type="InterPro" id="IPR038418">
    <property type="entry name" value="6-PTP_synth/QueD_sf"/>
</dbReference>
<keyword evidence="4 8" id="KW-0479">Metal-binding</keyword>
<sequence length="118" mass="13761">MELYVDFRFEAAHRLPFVPEGHKCSRLHGHSFFVRLGIVGDVNPATGWVIDFDDIQKAFEPIYDQLDHHYLNEVEGLENPTSENLSRWIWSHLKPRLASLDYVEIRETCDVGCIYRGD</sequence>
<comment type="pathway">
    <text evidence="1 8">Purine metabolism; 7-cyano-7-deazaguanine biosynthesis.</text>
</comment>
<dbReference type="Pfam" id="PF01242">
    <property type="entry name" value="PTPS"/>
    <property type="match status" value="1"/>
</dbReference>
<reference evidence="9 10" key="1">
    <citation type="submission" date="2019-02" db="EMBL/GenBank/DDBJ databases">
        <title>Halieaceae_genomes.</title>
        <authorList>
            <person name="Li S.-H."/>
        </authorList>
    </citation>
    <scope>NUCLEOTIDE SEQUENCE [LARGE SCALE GENOMIC DNA]</scope>
    <source>
        <strain evidence="9 10">JH123</strain>
    </source>
</reference>
<organism evidence="9 10">
    <name type="scientific">Candidatus Paraluminiphilus aquimaris</name>
    <dbReference type="NCBI Taxonomy" id="2518994"/>
    <lineage>
        <taxon>Bacteria</taxon>
        <taxon>Pseudomonadati</taxon>
        <taxon>Pseudomonadota</taxon>
        <taxon>Gammaproteobacteria</taxon>
        <taxon>Cellvibrionales</taxon>
        <taxon>Halieaceae</taxon>
        <taxon>Candidatus Paraluminiphilus</taxon>
    </lineage>
</organism>
<dbReference type="PIRSF" id="PIRSF006113">
    <property type="entry name" value="PTP_synth"/>
    <property type="match status" value="1"/>
</dbReference>
<dbReference type="RefSeq" id="WP_279241637.1">
    <property type="nucleotide sequence ID" value="NZ_CP036501.1"/>
</dbReference>
<dbReference type="InterPro" id="IPR007115">
    <property type="entry name" value="6-PTP_synth/QueD"/>
</dbReference>
<keyword evidence="5 8" id="KW-0862">Zinc</keyword>
<dbReference type="PANTHER" id="PTHR12589">
    <property type="entry name" value="PYRUVOYL TETRAHYDROBIOPTERIN SYNTHASE"/>
    <property type="match status" value="1"/>
</dbReference>
<evidence type="ECO:0000256" key="7">
    <source>
        <dbReference type="ARBA" id="ARBA00048807"/>
    </source>
</evidence>
<dbReference type="EMBL" id="CP036501">
    <property type="protein sequence ID" value="UZP75159.1"/>
    <property type="molecule type" value="Genomic_DNA"/>
</dbReference>
<dbReference type="EC" id="4.-.-.-" evidence="8"/>
<dbReference type="Proteomes" id="UP001317963">
    <property type="component" value="Chromosome"/>
</dbReference>
<evidence type="ECO:0000256" key="6">
    <source>
        <dbReference type="ARBA" id="ARBA00023239"/>
    </source>
</evidence>
<evidence type="ECO:0000313" key="10">
    <source>
        <dbReference type="Proteomes" id="UP001317963"/>
    </source>
</evidence>
<evidence type="ECO:0000256" key="3">
    <source>
        <dbReference type="ARBA" id="ARBA00018141"/>
    </source>
</evidence>
<dbReference type="SUPFAM" id="SSF55620">
    <property type="entry name" value="Tetrahydrobiopterin biosynthesis enzymes-like"/>
    <property type="match status" value="1"/>
</dbReference>
<dbReference type="Gene3D" id="3.30.479.10">
    <property type="entry name" value="6-pyruvoyl tetrahydropterin synthase/QueD"/>
    <property type="match status" value="1"/>
</dbReference>
<evidence type="ECO:0000256" key="2">
    <source>
        <dbReference type="ARBA" id="ARBA00008900"/>
    </source>
</evidence>
<evidence type="ECO:0000313" key="9">
    <source>
        <dbReference type="EMBL" id="UZP75159.1"/>
    </source>
</evidence>
<keyword evidence="10" id="KW-1185">Reference proteome</keyword>
<evidence type="ECO:0000256" key="8">
    <source>
        <dbReference type="PIRNR" id="PIRNR006113"/>
    </source>
</evidence>
<gene>
    <name evidence="9" type="primary">queD</name>
    <name evidence="9" type="ORF">E0F26_10615</name>
</gene>
<proteinExistence type="inferred from homology"/>
<name>A0ABY6Q7W0_9GAMM</name>
<evidence type="ECO:0000256" key="5">
    <source>
        <dbReference type="ARBA" id="ARBA00022833"/>
    </source>
</evidence>
<accession>A0ABY6Q7W0</accession>
<dbReference type="NCBIfam" id="TIGR03367">
    <property type="entry name" value="queuosine_QueD"/>
    <property type="match status" value="1"/>
</dbReference>
<dbReference type="PANTHER" id="PTHR12589:SF7">
    <property type="entry name" value="6-PYRUVOYL TETRAHYDROBIOPTERIN SYNTHASE"/>
    <property type="match status" value="1"/>
</dbReference>
<comment type="cofactor">
    <cofactor evidence="8">
        <name>Zn(2+)</name>
        <dbReference type="ChEBI" id="CHEBI:29105"/>
    </cofactor>
    <text evidence="8">Binds 1 zinc ion per subunit.</text>
</comment>
<evidence type="ECO:0000256" key="1">
    <source>
        <dbReference type="ARBA" id="ARBA00005061"/>
    </source>
</evidence>
<comment type="catalytic activity">
    <reaction evidence="7 8">
        <text>7,8-dihydroneopterin 3'-triphosphate + H2O = 6-carboxy-5,6,7,8-tetrahydropterin + triphosphate + acetaldehyde + 2 H(+)</text>
        <dbReference type="Rhea" id="RHEA:27966"/>
        <dbReference type="ChEBI" id="CHEBI:15343"/>
        <dbReference type="ChEBI" id="CHEBI:15377"/>
        <dbReference type="ChEBI" id="CHEBI:15378"/>
        <dbReference type="ChEBI" id="CHEBI:18036"/>
        <dbReference type="ChEBI" id="CHEBI:58462"/>
        <dbReference type="ChEBI" id="CHEBI:61032"/>
        <dbReference type="EC" id="4.1.2.50"/>
    </reaction>
</comment>